<sequence>MVMVTLLAKPCDDTHQFSALLNDCRYLLQKLGVTEVMHSYREGNCCADRLKNWSSKWMLVFIY</sequence>
<evidence type="ECO:0000313" key="1">
    <source>
        <dbReference type="EMBL" id="KAI8523802.1"/>
    </source>
</evidence>
<dbReference type="Proteomes" id="UP001062846">
    <property type="component" value="Chromosome 13"/>
</dbReference>
<reference evidence="1" key="1">
    <citation type="submission" date="2022-02" db="EMBL/GenBank/DDBJ databases">
        <title>Plant Genome Project.</title>
        <authorList>
            <person name="Zhang R.-G."/>
        </authorList>
    </citation>
    <scope>NUCLEOTIDE SEQUENCE</scope>
    <source>
        <strain evidence="1">AT1</strain>
    </source>
</reference>
<comment type="caution">
    <text evidence="1">The sequence shown here is derived from an EMBL/GenBank/DDBJ whole genome shotgun (WGS) entry which is preliminary data.</text>
</comment>
<organism evidence="1 2">
    <name type="scientific">Rhododendron molle</name>
    <name type="common">Chinese azalea</name>
    <name type="synonym">Azalea mollis</name>
    <dbReference type="NCBI Taxonomy" id="49168"/>
    <lineage>
        <taxon>Eukaryota</taxon>
        <taxon>Viridiplantae</taxon>
        <taxon>Streptophyta</taxon>
        <taxon>Embryophyta</taxon>
        <taxon>Tracheophyta</taxon>
        <taxon>Spermatophyta</taxon>
        <taxon>Magnoliopsida</taxon>
        <taxon>eudicotyledons</taxon>
        <taxon>Gunneridae</taxon>
        <taxon>Pentapetalae</taxon>
        <taxon>asterids</taxon>
        <taxon>Ericales</taxon>
        <taxon>Ericaceae</taxon>
        <taxon>Ericoideae</taxon>
        <taxon>Rhodoreae</taxon>
        <taxon>Rhododendron</taxon>
    </lineage>
</organism>
<protein>
    <submittedName>
        <fullName evidence="1">Uncharacterized protein</fullName>
    </submittedName>
</protein>
<accession>A0ACC0L615</accession>
<proteinExistence type="predicted"/>
<dbReference type="EMBL" id="CM046400">
    <property type="protein sequence ID" value="KAI8523802.1"/>
    <property type="molecule type" value="Genomic_DNA"/>
</dbReference>
<gene>
    <name evidence="1" type="ORF">RHMOL_Rhmol13G0100400</name>
</gene>
<keyword evidence="2" id="KW-1185">Reference proteome</keyword>
<evidence type="ECO:0000313" key="2">
    <source>
        <dbReference type="Proteomes" id="UP001062846"/>
    </source>
</evidence>
<name>A0ACC0L615_RHOML</name>